<dbReference type="Gene3D" id="3.40.390.10">
    <property type="entry name" value="Collagenase (Catalytic Domain)"/>
    <property type="match status" value="1"/>
</dbReference>
<dbReference type="PANTHER" id="PTHR10201:SF151">
    <property type="entry name" value="INTERSTITIAL COLLAGENASE"/>
    <property type="match status" value="1"/>
</dbReference>
<dbReference type="SUPFAM" id="SSF50923">
    <property type="entry name" value="Hemopexin-like domain"/>
    <property type="match status" value="1"/>
</dbReference>
<comment type="cofactor">
    <cofactor evidence="20">
        <name>Zn(2+)</name>
        <dbReference type="ChEBI" id="CHEBI:29105"/>
    </cofactor>
    <text evidence="20">Binds 2 Zn(2+) ions per subunit.</text>
</comment>
<feature type="binding site" evidence="20">
    <location>
        <position position="123"/>
    </location>
    <ligand>
        <name>Ca(2+)</name>
        <dbReference type="ChEBI" id="CHEBI:29108"/>
        <label>1</label>
    </ligand>
</feature>
<dbReference type="GO" id="GO:0004222">
    <property type="term" value="F:metalloendopeptidase activity"/>
    <property type="evidence" value="ECO:0007669"/>
    <property type="project" value="UniProtKB-EC"/>
</dbReference>
<comment type="catalytic activity">
    <reaction evidence="16">
        <text>Cleavage of the triple helix of collagen at about three-quarters of the length of the molecule from the N-terminus, at 775-Gly-|-Ile-776 in the alpha1(I) chain. Cleaves synthetic substrates and alpha-macroglobulins at bonds where P1' is a hydrophobic residue.</text>
        <dbReference type="EC" id="3.4.24.7"/>
    </reaction>
</comment>
<keyword evidence="8" id="KW-0677">Repeat</keyword>
<keyword evidence="5" id="KW-0645">Protease</keyword>
<dbReference type="GO" id="GO:0008270">
    <property type="term" value="F:zinc ion binding"/>
    <property type="evidence" value="ECO:0007669"/>
    <property type="project" value="InterPro"/>
</dbReference>
<dbReference type="CDD" id="cd04278">
    <property type="entry name" value="ZnMc_MMP"/>
    <property type="match status" value="1"/>
</dbReference>
<organism evidence="26 28">
    <name type="scientific">Acipenser oxyrinchus oxyrinchus</name>
    <dbReference type="NCBI Taxonomy" id="40147"/>
    <lineage>
        <taxon>Eukaryota</taxon>
        <taxon>Metazoa</taxon>
        <taxon>Chordata</taxon>
        <taxon>Craniata</taxon>
        <taxon>Vertebrata</taxon>
        <taxon>Euteleostomi</taxon>
        <taxon>Actinopterygii</taxon>
        <taxon>Chondrostei</taxon>
        <taxon>Acipenseriformes</taxon>
        <taxon>Acipenseridae</taxon>
        <taxon>Acipenser</taxon>
    </lineage>
</organism>
<comment type="cofactor">
    <cofactor evidence="20">
        <name>Ca(2+)</name>
        <dbReference type="ChEBI" id="CHEBI:29108"/>
    </cofactor>
    <text evidence="20">Can bind about 5 Ca(2+) ions per subunit.</text>
</comment>
<evidence type="ECO:0000313" key="27">
    <source>
        <dbReference type="EMBL" id="KAK1169301.1"/>
    </source>
</evidence>
<dbReference type="GO" id="GO:0006508">
    <property type="term" value="P:proteolysis"/>
    <property type="evidence" value="ECO:0007669"/>
    <property type="project" value="UniProtKB-KW"/>
</dbReference>
<dbReference type="Pfam" id="PF00413">
    <property type="entry name" value="Peptidase_M10"/>
    <property type="match status" value="1"/>
</dbReference>
<evidence type="ECO:0000259" key="25">
    <source>
        <dbReference type="SMART" id="SM00235"/>
    </source>
</evidence>
<keyword evidence="7 24" id="KW-0732">Signal</keyword>
<evidence type="ECO:0000256" key="16">
    <source>
        <dbReference type="ARBA" id="ARBA00036005"/>
    </source>
</evidence>
<keyword evidence="12" id="KW-0482">Metalloprotease</keyword>
<feature type="active site" evidence="18">
    <location>
        <position position="218"/>
    </location>
</feature>
<feature type="binding site" evidence="20">
    <location>
        <position position="200"/>
    </location>
    <ligand>
        <name>Ca(2+)</name>
        <dbReference type="ChEBI" id="CHEBI:29108"/>
        <label>3</label>
    </ligand>
</feature>
<keyword evidence="4" id="KW-0272">Extracellular matrix</keyword>
<keyword evidence="28" id="KW-1185">Reference proteome</keyword>
<dbReference type="AlphaFoldDB" id="A0AAD8DFI6"/>
<keyword evidence="11 20" id="KW-0106">Calcium</keyword>
<dbReference type="GO" id="GO:0031012">
    <property type="term" value="C:extracellular matrix"/>
    <property type="evidence" value="ECO:0007669"/>
    <property type="project" value="InterPro"/>
</dbReference>
<evidence type="ECO:0000256" key="22">
    <source>
        <dbReference type="PROSITE-ProRule" id="PRU01011"/>
    </source>
</evidence>
<feature type="binding site" evidence="20">
    <location>
        <position position="175"/>
    </location>
    <ligand>
        <name>Ca(2+)</name>
        <dbReference type="ChEBI" id="CHEBI:29108"/>
        <label>3</label>
    </ligand>
</feature>
<dbReference type="PROSITE" id="PS00546">
    <property type="entry name" value="CYSTEINE_SWITCH"/>
    <property type="match status" value="1"/>
</dbReference>
<evidence type="ECO:0000313" key="28">
    <source>
        <dbReference type="Proteomes" id="UP001230051"/>
    </source>
</evidence>
<feature type="repeat" description="Hemopexin" evidence="22">
    <location>
        <begin position="330"/>
        <end position="376"/>
    </location>
</feature>
<dbReference type="SUPFAM" id="SSF55486">
    <property type="entry name" value="Metalloproteases ('zincins'), catalytic domain"/>
    <property type="match status" value="1"/>
</dbReference>
<comment type="caution">
    <text evidence="26">The sequence shown here is derived from an EMBL/GenBank/DDBJ whole genome shotgun (WGS) entry which is preliminary data.</text>
</comment>
<feature type="short sequence motif" description="Cysteine switch" evidence="21">
    <location>
        <begin position="89"/>
        <end position="96"/>
    </location>
</feature>
<dbReference type="FunFam" id="3.40.390.10:FF:000007">
    <property type="entry name" value="Collagenase 3"/>
    <property type="match status" value="1"/>
</dbReference>
<dbReference type="InterPro" id="IPR018486">
    <property type="entry name" value="Hemopexin_CS"/>
</dbReference>
<dbReference type="FunFam" id="2.110.10.10:FF:000002">
    <property type="entry name" value="Matrix metallopeptidase 3"/>
    <property type="match status" value="1"/>
</dbReference>
<dbReference type="PROSITE" id="PS51642">
    <property type="entry name" value="HEMOPEXIN_2"/>
    <property type="match status" value="3"/>
</dbReference>
<feature type="binding site" evidence="20">
    <location>
        <position position="200"/>
    </location>
    <ligand>
        <name>Ca(2+)</name>
        <dbReference type="ChEBI" id="CHEBI:29108"/>
        <label>1</label>
    </ligand>
</feature>
<dbReference type="EMBL" id="JAGXEW010000007">
    <property type="protein sequence ID" value="KAK1169301.1"/>
    <property type="molecule type" value="Genomic_DNA"/>
</dbReference>
<name>A0AAD8DFI6_ACIOX</name>
<feature type="binding site" evidence="19">
    <location>
        <position position="217"/>
    </location>
    <ligand>
        <name>Zn(2+)</name>
        <dbReference type="ChEBI" id="CHEBI:29105"/>
        <label>2</label>
        <note>catalytic</note>
    </ligand>
</feature>
<feature type="repeat" description="Hemopexin" evidence="22">
    <location>
        <begin position="378"/>
        <end position="426"/>
    </location>
</feature>
<dbReference type="PIRSF" id="PIRSF001191">
    <property type="entry name" value="Peptidase_M10A_matrix"/>
    <property type="match status" value="1"/>
</dbReference>
<feature type="binding site" evidence="20">
    <location>
        <position position="384"/>
    </location>
    <ligand>
        <name>Ca(2+)</name>
        <dbReference type="ChEBI" id="CHEBI:29108"/>
        <label>5</label>
    </ligand>
</feature>
<feature type="region of interest" description="Disordered" evidence="23">
    <location>
        <begin position="258"/>
        <end position="283"/>
    </location>
</feature>
<feature type="domain" description="Peptidase metallopeptidase" evidence="25">
    <location>
        <begin position="104"/>
        <end position="263"/>
    </location>
</feature>
<keyword evidence="3" id="KW-0964">Secreted</keyword>
<protein>
    <recommendedName>
        <fullName evidence="17">interstitial collagenase</fullName>
        <ecNumber evidence="17">3.4.24.7</ecNumber>
    </recommendedName>
</protein>
<evidence type="ECO:0000256" key="18">
    <source>
        <dbReference type="PIRSR" id="PIRSR001191-1"/>
    </source>
</evidence>
<evidence type="ECO:0000256" key="6">
    <source>
        <dbReference type="ARBA" id="ARBA00022723"/>
    </source>
</evidence>
<dbReference type="InterPro" id="IPR024079">
    <property type="entry name" value="MetalloPept_cat_dom_sf"/>
</dbReference>
<evidence type="ECO:0000256" key="19">
    <source>
        <dbReference type="PIRSR" id="PIRSR001191-2"/>
    </source>
</evidence>
<dbReference type="EMBL" id="JAGXEW010000009">
    <property type="protein sequence ID" value="KAK1168365.1"/>
    <property type="molecule type" value="Genomic_DNA"/>
</dbReference>
<evidence type="ECO:0000256" key="5">
    <source>
        <dbReference type="ARBA" id="ARBA00022670"/>
    </source>
</evidence>
<feature type="binding site" evidence="20">
    <location>
        <position position="336"/>
    </location>
    <ligand>
        <name>Ca(2+)</name>
        <dbReference type="ChEBI" id="CHEBI:29108"/>
        <label>5</label>
    </ligand>
</feature>
<feature type="binding site" evidence="20">
    <location>
        <position position="182"/>
    </location>
    <ligand>
        <name>Zn(2+)</name>
        <dbReference type="ChEBI" id="CHEBI:29105"/>
        <label>1</label>
    </ligand>
</feature>
<evidence type="ECO:0000256" key="4">
    <source>
        <dbReference type="ARBA" id="ARBA00022530"/>
    </source>
</evidence>
<evidence type="ECO:0000256" key="8">
    <source>
        <dbReference type="ARBA" id="ARBA00022737"/>
    </source>
</evidence>
<evidence type="ECO:0000256" key="15">
    <source>
        <dbReference type="ARBA" id="ARBA00023157"/>
    </source>
</evidence>
<feature type="binding site" evidence="20">
    <location>
        <position position="290"/>
    </location>
    <ligand>
        <name>Ca(2+)</name>
        <dbReference type="ChEBI" id="CHEBI:29108"/>
        <label>4</label>
    </ligand>
</feature>
<evidence type="ECO:0000256" key="21">
    <source>
        <dbReference type="PIRSR" id="PIRSR621190-5"/>
    </source>
</evidence>
<feature type="binding site" evidence="20">
    <location>
        <position position="195"/>
    </location>
    <ligand>
        <name>Zn(2+)</name>
        <dbReference type="ChEBI" id="CHEBI:29105"/>
        <label>1</label>
    </ligand>
</feature>
<gene>
    <name evidence="26" type="primary">MMP13</name>
    <name evidence="26" type="ORF">AOXY_G11281</name>
    <name evidence="27" type="ORF">AOXY_G8064</name>
</gene>
<feature type="binding site" evidence="20">
    <location>
        <position position="157"/>
    </location>
    <ligand>
        <name>Ca(2+)</name>
        <dbReference type="ChEBI" id="CHEBI:29108"/>
        <label>2</label>
    </ligand>
</feature>
<dbReference type="GO" id="GO:0030198">
    <property type="term" value="P:extracellular matrix organization"/>
    <property type="evidence" value="ECO:0007669"/>
    <property type="project" value="TreeGrafter"/>
</dbReference>
<evidence type="ECO:0000256" key="10">
    <source>
        <dbReference type="ARBA" id="ARBA00022833"/>
    </source>
</evidence>
<keyword evidence="9" id="KW-0378">Hydrolase</keyword>
<dbReference type="InterPro" id="IPR000585">
    <property type="entry name" value="Hemopexin-like_dom"/>
</dbReference>
<dbReference type="PANTHER" id="PTHR10201">
    <property type="entry name" value="MATRIX METALLOPROTEINASE"/>
    <property type="match status" value="1"/>
</dbReference>
<evidence type="ECO:0000256" key="3">
    <source>
        <dbReference type="ARBA" id="ARBA00022525"/>
    </source>
</evidence>
<evidence type="ECO:0000256" key="12">
    <source>
        <dbReference type="ARBA" id="ARBA00023049"/>
    </source>
</evidence>
<evidence type="ECO:0000256" key="14">
    <source>
        <dbReference type="ARBA" id="ARBA00023145"/>
    </source>
</evidence>
<evidence type="ECO:0000256" key="7">
    <source>
        <dbReference type="ARBA" id="ARBA00022729"/>
    </source>
</evidence>
<reference evidence="26" key="1">
    <citation type="submission" date="2022-02" db="EMBL/GenBank/DDBJ databases">
        <title>Atlantic sturgeon de novo genome assembly.</title>
        <authorList>
            <person name="Stock M."/>
            <person name="Klopp C."/>
            <person name="Guiguen Y."/>
            <person name="Cabau C."/>
            <person name="Parinello H."/>
            <person name="Santidrian Yebra-Pimentel E."/>
            <person name="Kuhl H."/>
            <person name="Dirks R.P."/>
            <person name="Guessner J."/>
            <person name="Wuertz S."/>
            <person name="Du K."/>
            <person name="Schartl M."/>
        </authorList>
    </citation>
    <scope>NUCLEOTIDE SEQUENCE</scope>
    <source>
        <strain evidence="26">STURGEONOMICS-FGT-2020</strain>
        <tissue evidence="26">Whole blood</tissue>
    </source>
</reference>
<feature type="binding site" evidence="20">
    <location>
        <position position="193"/>
    </location>
    <ligand>
        <name>Ca(2+)</name>
        <dbReference type="ChEBI" id="CHEBI:29108"/>
        <label>2</label>
    </ligand>
</feature>
<dbReference type="Pfam" id="PF01471">
    <property type="entry name" value="PG_binding_1"/>
    <property type="match status" value="1"/>
</dbReference>
<dbReference type="PROSITE" id="PS00024">
    <property type="entry name" value="HEMOPEXIN"/>
    <property type="match status" value="1"/>
</dbReference>
<keyword evidence="13" id="KW-0177">Collagen degradation</keyword>
<feature type="binding site" evidence="20">
    <location>
        <position position="174"/>
    </location>
    <ligand>
        <name>Ca(2+)</name>
        <dbReference type="ChEBI" id="CHEBI:29108"/>
        <label>3</label>
    </ligand>
</feature>
<feature type="binding site" evidence="20">
    <location>
        <position position="191"/>
    </location>
    <ligand>
        <name>Ca(2+)</name>
        <dbReference type="ChEBI" id="CHEBI:29108"/>
        <label>2</label>
    </ligand>
</feature>
<proteinExistence type="inferred from homology"/>
<feature type="binding site" evidence="20">
    <location>
        <position position="169"/>
    </location>
    <ligand>
        <name>Zn(2+)</name>
        <dbReference type="ChEBI" id="CHEBI:29105"/>
        <label>1</label>
    </ligand>
</feature>
<sequence>MMWMKLLVLSALALSAHAVPIFTADTGEDNMDFAEKYLKHFYNLTSTQGPTARRRHGGVMDKVKEMQKFFGLKVSGVLDSDTLEVMKKPRCGVPDVEQYSTFPGGLKWPTNSLTYRIENYTPDMSHSDVNKAIEKAFQVWSKVTPLKFTRLTRGTADIRISFGARDHGDFYPFDGPEGTLAHAFAPAAGIGGDTHFDEDETFSVGSAGYNLFLVAAHEFGHALGLSHSQDPGALMYPIYSYTDTSNYALPRDDVQGIQSLYGSNPDKDPDQNPNTPPATPNACDPNLVLDAITSLRGETMYFKDRFFWRQIPQSSQIEQHTISYFWPELPSNIDAAYESQHSDRVFLFKGAQYWALFGYDVDQGFPQSIYNLGIPKNVKRIDAALHNENTGKTFFFVGNQYYSYDDSTKTMDRGFPRLIEEDFPGIGGKVDAAIQIRGFMYLYNGPRVFEYRFSSKRLFRVLNSNYNLC</sequence>
<evidence type="ECO:0000256" key="20">
    <source>
        <dbReference type="PIRSR" id="PIRSR621190-2"/>
    </source>
</evidence>
<dbReference type="SMART" id="SM00235">
    <property type="entry name" value="ZnMc"/>
    <property type="match status" value="1"/>
</dbReference>
<dbReference type="GO" id="GO:0030574">
    <property type="term" value="P:collagen catabolic process"/>
    <property type="evidence" value="ECO:0007669"/>
    <property type="project" value="UniProtKB-KW"/>
</dbReference>
<evidence type="ECO:0000256" key="24">
    <source>
        <dbReference type="SAM" id="SignalP"/>
    </source>
</evidence>
<dbReference type="InterPro" id="IPR033739">
    <property type="entry name" value="M10A_MMP"/>
</dbReference>
<evidence type="ECO:0000256" key="1">
    <source>
        <dbReference type="ARBA" id="ARBA00004498"/>
    </source>
</evidence>
<dbReference type="CDD" id="cd00094">
    <property type="entry name" value="HX"/>
    <property type="match status" value="1"/>
</dbReference>
<evidence type="ECO:0000256" key="2">
    <source>
        <dbReference type="ARBA" id="ARBA00010370"/>
    </source>
</evidence>
<keyword evidence="15" id="KW-1015">Disulfide bond</keyword>
<feature type="repeat" description="Hemopexin" evidence="22">
    <location>
        <begin position="280"/>
        <end position="329"/>
    </location>
</feature>
<comment type="subcellular location">
    <subcellularLocation>
        <location evidence="1">Secreted</location>
        <location evidence="1">Extracellular space</location>
        <location evidence="1">Extracellular matrix</location>
    </subcellularLocation>
</comment>
<feature type="binding site" description="in inhibited form" evidence="20">
    <location>
        <position position="91"/>
    </location>
    <ligand>
        <name>Zn(2+)</name>
        <dbReference type="ChEBI" id="CHEBI:29105"/>
        <label>2</label>
        <note>catalytic</note>
    </ligand>
</feature>
<dbReference type="EC" id="3.4.24.7" evidence="17"/>
<dbReference type="Pfam" id="PF00045">
    <property type="entry name" value="Hemopexin"/>
    <property type="match status" value="3"/>
</dbReference>
<dbReference type="SMART" id="SM00120">
    <property type="entry name" value="HX"/>
    <property type="match status" value="4"/>
</dbReference>
<evidence type="ECO:0000256" key="23">
    <source>
        <dbReference type="SAM" id="MobiDB-lite"/>
    </source>
</evidence>
<feature type="binding site" evidence="19">
    <location>
        <position position="227"/>
    </location>
    <ligand>
        <name>Zn(2+)</name>
        <dbReference type="ChEBI" id="CHEBI:29105"/>
        <label>2</label>
        <note>catalytic</note>
    </ligand>
</feature>
<evidence type="ECO:0000256" key="11">
    <source>
        <dbReference type="ARBA" id="ARBA00022837"/>
    </source>
</evidence>
<dbReference type="InterPro" id="IPR018487">
    <property type="entry name" value="Hemopexin-like_repeat"/>
</dbReference>
<keyword evidence="14" id="KW-0865">Zymogen</keyword>
<feature type="binding site" evidence="20">
    <location>
        <position position="197"/>
    </location>
    <ligand>
        <name>Ca(2+)</name>
        <dbReference type="ChEBI" id="CHEBI:29108"/>
        <label>3</label>
    </ligand>
</feature>
<feature type="chain" id="PRO_5042442176" description="interstitial collagenase" evidence="24">
    <location>
        <begin position="19"/>
        <end position="469"/>
    </location>
</feature>
<dbReference type="InterPro" id="IPR001818">
    <property type="entry name" value="Pept_M10_metallopeptidase"/>
</dbReference>
<feature type="binding site" evidence="19">
    <location>
        <position position="221"/>
    </location>
    <ligand>
        <name>Zn(2+)</name>
        <dbReference type="ChEBI" id="CHEBI:29105"/>
        <label>2</label>
        <note>catalytic</note>
    </ligand>
</feature>
<feature type="binding site" evidence="20">
    <location>
        <position position="167"/>
    </location>
    <ligand>
        <name>Zn(2+)</name>
        <dbReference type="ChEBI" id="CHEBI:29105"/>
        <label>1</label>
    </ligand>
</feature>
<feature type="binding site" evidence="20">
    <location>
        <position position="431"/>
    </location>
    <ligand>
        <name>Ca(2+)</name>
        <dbReference type="ChEBI" id="CHEBI:29108"/>
        <label>4</label>
    </ligand>
</feature>
<dbReference type="InterPro" id="IPR036375">
    <property type="entry name" value="Hemopexin-like_dom_sf"/>
</dbReference>
<feature type="binding site" evidence="20">
    <location>
        <position position="292"/>
    </location>
    <ligand>
        <name>Ca(2+)</name>
        <dbReference type="ChEBI" id="CHEBI:29108"/>
        <label>5</label>
    </ligand>
</feature>
<accession>A0AAD8DFI6</accession>
<dbReference type="Gene3D" id="2.110.10.10">
    <property type="entry name" value="Hemopexin-like domain"/>
    <property type="match status" value="1"/>
</dbReference>
<evidence type="ECO:0000313" key="26">
    <source>
        <dbReference type="EMBL" id="KAK1168365.1"/>
    </source>
</evidence>
<dbReference type="InterPro" id="IPR021190">
    <property type="entry name" value="Pept_M10A"/>
</dbReference>
<dbReference type="InterPro" id="IPR021158">
    <property type="entry name" value="Pept_M10A_Zn_BS"/>
</dbReference>
<feature type="binding site" evidence="20">
    <location>
        <position position="235"/>
    </location>
    <ligand>
        <name>Zn(2+)</name>
        <dbReference type="ChEBI" id="CHEBI:29105"/>
        <label>2</label>
        <note>catalytic</note>
    </ligand>
</feature>
<dbReference type="InterPro" id="IPR036365">
    <property type="entry name" value="PGBD-like_sf"/>
</dbReference>
<evidence type="ECO:0000256" key="13">
    <source>
        <dbReference type="ARBA" id="ARBA00023105"/>
    </source>
</evidence>
<evidence type="ECO:0000256" key="17">
    <source>
        <dbReference type="ARBA" id="ARBA00038924"/>
    </source>
</evidence>
<dbReference type="PRINTS" id="PR00138">
    <property type="entry name" value="MATRIXIN"/>
</dbReference>
<dbReference type="Proteomes" id="UP001230051">
    <property type="component" value="Unassembled WGS sequence"/>
</dbReference>
<dbReference type="InterPro" id="IPR002477">
    <property type="entry name" value="Peptidoglycan-bd-like"/>
</dbReference>
<keyword evidence="6 19" id="KW-0479">Metal-binding</keyword>
<comment type="similarity">
    <text evidence="2">Belongs to the peptidase M10A family.</text>
</comment>
<keyword evidence="10 19" id="KW-0862">Zinc</keyword>
<feature type="signal peptide" evidence="24">
    <location>
        <begin position="1"/>
        <end position="18"/>
    </location>
</feature>
<dbReference type="SUPFAM" id="SSF47090">
    <property type="entry name" value="PGBD-like"/>
    <property type="match status" value="1"/>
</dbReference>
<evidence type="ECO:0000256" key="9">
    <source>
        <dbReference type="ARBA" id="ARBA00022801"/>
    </source>
</evidence>
<feature type="binding site" evidence="20">
    <location>
        <position position="334"/>
    </location>
    <ligand>
        <name>Ca(2+)</name>
        <dbReference type="ChEBI" id="CHEBI:29108"/>
        <label>4</label>
    </ligand>
</feature>
<dbReference type="InterPro" id="IPR006026">
    <property type="entry name" value="Peptidase_Metallo"/>
</dbReference>